<name>A0AAV8V9Z6_9CUCU</name>
<dbReference type="GO" id="GO:0030674">
    <property type="term" value="F:protein-macromolecule adaptor activity"/>
    <property type="evidence" value="ECO:0007669"/>
    <property type="project" value="TreeGrafter"/>
</dbReference>
<comment type="caution">
    <text evidence="6">The sequence shown here is derived from an EMBL/GenBank/DDBJ whole genome shotgun (WGS) entry which is preliminary data.</text>
</comment>
<comment type="subunit">
    <text evidence="1">Interacts with PEX19.</text>
</comment>
<dbReference type="InterPro" id="IPR006966">
    <property type="entry name" value="Peroxin-3"/>
</dbReference>
<keyword evidence="3" id="KW-0962">Peroxisome biogenesis</keyword>
<accession>A0AAV8V9Z6</accession>
<reference evidence="6 7" key="1">
    <citation type="journal article" date="2023" name="Insect Mol. Biol.">
        <title>Genome sequencing provides insights into the evolution of gene families encoding plant cell wall-degrading enzymes in longhorned beetles.</title>
        <authorList>
            <person name="Shin N.R."/>
            <person name="Okamura Y."/>
            <person name="Kirsch R."/>
            <person name="Pauchet Y."/>
        </authorList>
    </citation>
    <scope>NUCLEOTIDE SEQUENCE [LARGE SCALE GENOMIC DNA]</scope>
    <source>
        <strain evidence="6">EAD_L_NR</strain>
    </source>
</reference>
<proteinExistence type="predicted"/>
<dbReference type="PANTHER" id="PTHR28080">
    <property type="entry name" value="PEROXISOMAL BIOGENESIS FACTOR 3"/>
    <property type="match status" value="1"/>
</dbReference>
<gene>
    <name evidence="6" type="ORF">NQ315_015587</name>
</gene>
<dbReference type="EMBL" id="JANEYG010000239">
    <property type="protein sequence ID" value="KAJ8910851.1"/>
    <property type="molecule type" value="Genomic_DNA"/>
</dbReference>
<dbReference type="Proteomes" id="UP001159042">
    <property type="component" value="Unassembled WGS sequence"/>
</dbReference>
<evidence type="ECO:0000256" key="3">
    <source>
        <dbReference type="ARBA" id="ARBA00022593"/>
    </source>
</evidence>
<protein>
    <recommendedName>
        <fullName evidence="2">Peroxisomal biogenesis factor 3</fullName>
    </recommendedName>
    <alternativeName>
        <fullName evidence="5">Peroxisomal assembly protein PEX3</fullName>
    </alternativeName>
</protein>
<sequence>MTVFSKIRGFLYRHKNKFIVSGVIITGSILLSKYIQQRIREWQEKETREFLERSRKQNHFESINRTCNQTISNLSGALYDVIFKTVNTDAIIDSLKNSPENKLELWNDLKVSVFTKSGIFIYSTVMLVVTLRIQMSIIGGNLYKDPNCVSTQMQEKYLSVCQNFLNTGVPKLLRIMDTEVKKIIETLDLKKQLKLNDLEAIFWSLQTAIATNDNNPIDKFKSYILNDDLTISNDVFGSVLGDTADFLDSDEVKSLATHCINRGFILLDDQVAEFYTQNGTILKSVDADHFENPFEIRKPLAKLLPIINGLLSRQSFPQNLVQQLIANEKLQILSANIYESLL</sequence>
<evidence type="ECO:0000256" key="2">
    <source>
        <dbReference type="ARBA" id="ARBA00014294"/>
    </source>
</evidence>
<evidence type="ECO:0000313" key="7">
    <source>
        <dbReference type="Proteomes" id="UP001159042"/>
    </source>
</evidence>
<dbReference type="Pfam" id="PF04882">
    <property type="entry name" value="Peroxin-3"/>
    <property type="match status" value="3"/>
</dbReference>
<evidence type="ECO:0000256" key="1">
    <source>
        <dbReference type="ARBA" id="ARBA00011494"/>
    </source>
</evidence>
<evidence type="ECO:0000313" key="6">
    <source>
        <dbReference type="EMBL" id="KAJ8910851.1"/>
    </source>
</evidence>
<evidence type="ECO:0000256" key="4">
    <source>
        <dbReference type="ARBA" id="ARBA00025338"/>
    </source>
</evidence>
<organism evidence="6 7">
    <name type="scientific">Exocentrus adspersus</name>
    <dbReference type="NCBI Taxonomy" id="1586481"/>
    <lineage>
        <taxon>Eukaryota</taxon>
        <taxon>Metazoa</taxon>
        <taxon>Ecdysozoa</taxon>
        <taxon>Arthropoda</taxon>
        <taxon>Hexapoda</taxon>
        <taxon>Insecta</taxon>
        <taxon>Pterygota</taxon>
        <taxon>Neoptera</taxon>
        <taxon>Endopterygota</taxon>
        <taxon>Coleoptera</taxon>
        <taxon>Polyphaga</taxon>
        <taxon>Cucujiformia</taxon>
        <taxon>Chrysomeloidea</taxon>
        <taxon>Cerambycidae</taxon>
        <taxon>Lamiinae</taxon>
        <taxon>Acanthocinini</taxon>
        <taxon>Exocentrus</taxon>
    </lineage>
</organism>
<dbReference type="GO" id="GO:0045046">
    <property type="term" value="P:protein import into peroxisome membrane"/>
    <property type="evidence" value="ECO:0007669"/>
    <property type="project" value="TreeGrafter"/>
</dbReference>
<keyword evidence="7" id="KW-1185">Reference proteome</keyword>
<dbReference type="PANTHER" id="PTHR28080:SF1">
    <property type="entry name" value="PEROXISOMAL BIOGENESIS FACTOR 3"/>
    <property type="match status" value="1"/>
</dbReference>
<dbReference type="AlphaFoldDB" id="A0AAV8V9Z6"/>
<comment type="function">
    <text evidence="4">Involved in peroxisome biosynthesis and integrity. Assembles membrane vesicles before the matrix proteins are translocated. As a docking factor for PEX19, is necessary for the import of peroxisomal membrane proteins in the peroxisomes.</text>
</comment>
<evidence type="ECO:0000256" key="5">
    <source>
        <dbReference type="ARBA" id="ARBA00029630"/>
    </source>
</evidence>
<dbReference type="GO" id="GO:0005778">
    <property type="term" value="C:peroxisomal membrane"/>
    <property type="evidence" value="ECO:0007669"/>
    <property type="project" value="InterPro"/>
</dbReference>